<dbReference type="Proteomes" id="UP000604473">
    <property type="component" value="Unassembled WGS sequence"/>
</dbReference>
<name>A0ABS1RQ34_RHOSU</name>
<feature type="signal peptide" evidence="6">
    <location>
        <begin position="1"/>
        <end position="24"/>
    </location>
</feature>
<feature type="region of interest" description="Disordered" evidence="5">
    <location>
        <begin position="821"/>
        <end position="840"/>
    </location>
</feature>
<comment type="caution">
    <text evidence="9">The sequence shown here is derived from an EMBL/GenBank/DDBJ whole genome shotgun (WGS) entry which is preliminary data.</text>
</comment>
<dbReference type="InterPro" id="IPR011626">
    <property type="entry name" value="Alpha-macroglobulin_TED"/>
</dbReference>
<dbReference type="Pfam" id="PF17962">
    <property type="entry name" value="bMG6"/>
    <property type="match status" value="1"/>
</dbReference>
<keyword evidence="3" id="KW-0677">Repeat</keyword>
<dbReference type="InterPro" id="IPR041246">
    <property type="entry name" value="Bact_MG10"/>
</dbReference>
<dbReference type="InterPro" id="IPR051802">
    <property type="entry name" value="YfhM-like"/>
</dbReference>
<dbReference type="InterPro" id="IPR026284">
    <property type="entry name" value="A2MG_proteobact"/>
</dbReference>
<proteinExistence type="inferred from homology"/>
<organism evidence="9 10">
    <name type="scientific">Rhodovulum sulfidophilum</name>
    <name type="common">Rhodobacter sulfidophilus</name>
    <dbReference type="NCBI Taxonomy" id="35806"/>
    <lineage>
        <taxon>Bacteria</taxon>
        <taxon>Pseudomonadati</taxon>
        <taxon>Pseudomonadota</taxon>
        <taxon>Alphaproteobacteria</taxon>
        <taxon>Rhodobacterales</taxon>
        <taxon>Paracoccaceae</taxon>
        <taxon>Rhodovulum</taxon>
    </lineage>
</organism>
<dbReference type="Pfam" id="PF17973">
    <property type="entry name" value="bMG10"/>
    <property type="match status" value="1"/>
</dbReference>
<dbReference type="InterPro" id="IPR000177">
    <property type="entry name" value="Apple"/>
</dbReference>
<dbReference type="InterPro" id="IPR049120">
    <property type="entry name" value="A2M_bMG2"/>
</dbReference>
<dbReference type="Pfam" id="PF14295">
    <property type="entry name" value="PAN_4"/>
    <property type="match status" value="1"/>
</dbReference>
<evidence type="ECO:0000313" key="10">
    <source>
        <dbReference type="Proteomes" id="UP000604473"/>
    </source>
</evidence>
<gene>
    <name evidence="9" type="ORF">JMM60_05025</name>
</gene>
<dbReference type="Pfam" id="PF21142">
    <property type="entry name" value="A2M_bMG2"/>
    <property type="match status" value="1"/>
</dbReference>
<dbReference type="InterPro" id="IPR047565">
    <property type="entry name" value="Alpha-macroglob_thiol-ester_cl"/>
</dbReference>
<evidence type="ECO:0000313" key="9">
    <source>
        <dbReference type="EMBL" id="MBL3608171.1"/>
    </source>
</evidence>
<dbReference type="SMART" id="SM01359">
    <property type="entry name" value="A2M_N_2"/>
    <property type="match status" value="1"/>
</dbReference>
<dbReference type="Pfam" id="PF00207">
    <property type="entry name" value="A2M"/>
    <property type="match status" value="1"/>
</dbReference>
<evidence type="ECO:0000259" key="8">
    <source>
        <dbReference type="SMART" id="SM01360"/>
    </source>
</evidence>
<evidence type="ECO:0000256" key="1">
    <source>
        <dbReference type="ARBA" id="ARBA00010556"/>
    </source>
</evidence>
<dbReference type="Gene3D" id="3.50.4.10">
    <property type="entry name" value="Hepatocyte Growth Factor"/>
    <property type="match status" value="1"/>
</dbReference>
<evidence type="ECO:0000256" key="4">
    <source>
        <dbReference type="ARBA" id="ARBA00023157"/>
    </source>
</evidence>
<keyword evidence="4" id="KW-1015">Disulfide bond</keyword>
<evidence type="ECO:0000256" key="6">
    <source>
        <dbReference type="SAM" id="SignalP"/>
    </source>
</evidence>
<dbReference type="InterPro" id="IPR021868">
    <property type="entry name" value="Alpha_2_Macroglob_MG3"/>
</dbReference>
<keyword evidence="2 6" id="KW-0732">Signal</keyword>
<dbReference type="Gene3D" id="2.60.40.1930">
    <property type="match status" value="1"/>
</dbReference>
<evidence type="ECO:0000259" key="7">
    <source>
        <dbReference type="SMART" id="SM01359"/>
    </source>
</evidence>
<feature type="domain" description="Alpha-2-macroglobulin bait region" evidence="7">
    <location>
        <begin position="961"/>
        <end position="1105"/>
    </location>
</feature>
<dbReference type="CDD" id="cd01100">
    <property type="entry name" value="APPLE_Factor_XI_like"/>
    <property type="match status" value="1"/>
</dbReference>
<dbReference type="Pfam" id="PF07703">
    <property type="entry name" value="A2M_BRD"/>
    <property type="match status" value="1"/>
</dbReference>
<dbReference type="InterPro" id="IPR041203">
    <property type="entry name" value="Bact_A2M_MG5"/>
</dbReference>
<dbReference type="PANTHER" id="PTHR40094">
    <property type="entry name" value="ALPHA-2-MACROGLOBULIN HOMOLOG"/>
    <property type="match status" value="1"/>
</dbReference>
<dbReference type="Pfam" id="PF11974">
    <property type="entry name" value="bMG3"/>
    <property type="match status" value="1"/>
</dbReference>
<dbReference type="PIRSF" id="PIRSF038980">
    <property type="entry name" value="A2M_bac"/>
    <property type="match status" value="1"/>
</dbReference>
<keyword evidence="10" id="KW-1185">Reference proteome</keyword>
<dbReference type="Pfam" id="PF07678">
    <property type="entry name" value="TED_complement"/>
    <property type="match status" value="1"/>
</dbReference>
<evidence type="ECO:0000256" key="3">
    <source>
        <dbReference type="ARBA" id="ARBA00022737"/>
    </source>
</evidence>
<dbReference type="SMART" id="SM01419">
    <property type="entry name" value="Thiol-ester_cl"/>
    <property type="match status" value="1"/>
</dbReference>
<feature type="domain" description="Alpha-2-macroglobulin" evidence="8">
    <location>
        <begin position="1167"/>
        <end position="1256"/>
    </location>
</feature>
<accession>A0ABS1RQ34</accession>
<reference evidence="9 10" key="1">
    <citation type="submission" date="2021-01" db="EMBL/GenBank/DDBJ databases">
        <title>Draft genomes of Rhodovulum sulfidophilum.</title>
        <authorList>
            <person name="Guzman M.S."/>
        </authorList>
    </citation>
    <scope>NUCLEOTIDE SEQUENCE [LARGE SCALE GENOMIC DNA]</scope>
    <source>
        <strain evidence="9 10">AB35</strain>
    </source>
</reference>
<dbReference type="Pfam" id="PF17972">
    <property type="entry name" value="bMG5"/>
    <property type="match status" value="1"/>
</dbReference>
<dbReference type="InterPro" id="IPR001599">
    <property type="entry name" value="Macroglobln_a2"/>
</dbReference>
<dbReference type="Pfam" id="PF01835">
    <property type="entry name" value="MG2"/>
    <property type="match status" value="1"/>
</dbReference>
<feature type="chain" id="PRO_5045519877" evidence="6">
    <location>
        <begin position="25"/>
        <end position="1826"/>
    </location>
</feature>
<dbReference type="CDD" id="cd02891">
    <property type="entry name" value="A2M_like"/>
    <property type="match status" value="1"/>
</dbReference>
<sequence length="1826" mass="192974">MARSAALMALAITVLATLAGGAAAQSVAASADNPLPDRRAVLWRDMDFPGGDLRTLLDTDLPGCLRACLSDTRCAAFTFNARSSACFPKARAEAPTPYAGAVSARIVATDPATLATAPARAAELDFLRDRDLAEARAQAGKLPQDHPVDGATLDELRRAAASASAANRPAEARRLLGAAVALSDDAAAWADYAAATAALSPEDRAARRRARAAALSASVNAYLRGGTPALRARALGVMAGALEDLGRGRDMIPALRLAQTLAPRDELQARLEDAIGKYGFRITDTVVESDAARPRICAEFSEDMVKAGTDYAPFVQLPDPGLAVTVEDRRLCVEGLNHGESYRLTLRAGLPAASGETLAKPVTLTQYVRDRSPSVRFPGRAYVLPKAGGTALPVVTVNSDRLDLTLYRMSDRNLLRSVQDGYFGQAISPWQEEAVSTDLARKVWSGHAEVGSDLNRDVTTRLPLNEALAGQPAGVYALNAAIPGEDPYEMPAATQWFVLSDLGLASMSGTDGLHVFVRALGSAEPKAGIKVSLLSRANAVLGTAMTDAQGYARFEPGLTRGRGGAAPAMLTAEDGTEDIAFLSLTDPEFDLSDRGVEGREPAPPIDVFLTTDRGAYRTGETVHATALARDDRAEAIADLPLTAILSRPDGLEHARQLSPGGIAGGHVFDLDIAGTAPRGTWTLDLYADPEAPALASARILVEDFLPERIDFELGLPEAPIDPTAPPLLSVEARYLFGAPGADLPIEGEVRLAAAAGLPDYPGFVFGRYDTEIAPAMTMIEGAGRTDAAGRAQIGLTLPALKAEGKPVEARITLRLSEGSGRPVERSLTRPVKPSGPMVGIKPRFDGDLPEGAEAGFDLIALGADGQPENTPLHWALNRVETRYQWYRVDGDWKWEPITSRERISEGETRPENGRASIAVPVRWGRYELVAERREGAWAEAAVAFEAGWYAPADASTTPDMLELSLDKPAYRPGETATLRIVPRQPGKGLVTVMSNRLIDMVPVDLTEGENVIRLPVTDDWGAGAYVAATLIRPMDLPAGHNPARALGLAHATVDPGPHRLSAAFEVPAEAEPRQPLDIALKVGGIAPGETAYATIAAVDLGILNVTGFASPDPDGHYFGQRKLGMGLRDVYGRLIDGLNGAMGTVRSGGDATAGMRRQAPPPTEELVALFSGPVTVGEDGIAHARLDIPAFNGTLRLMAVAWSPTGVGQAEADILIRDPVVVTASLPRFLAPGDESRLLLELVHAEGPAGRMPLSVTAEGVTLDPAAIPEAVELARGGKTALSIPITAGTPGVQHVKVALSTPDGKRLTRTLTLPVEVTDPEIMRRSRFTLADGQSFTADDALFADMRPGTGRATLALGPVARLDAAGLLASLDRYPYGCTEQVTSQALPLLYLDQLAEALGLGTRADLADRLERAVTEVLANQSPSGGFGLWAPGSGDFWLDAYVTDFLSRARAQGVAVPDRAFGMALDNLQNRVNYAPDFDSGGEDIAYALMVLAREGRAAMSDLRYYADTKAGAFATPLAAGQLGAALAAYGDPTRADRMFARAARMMAARMGRAEPPVWRSDYGTDLRDAAGLLTLAVAAGSTAVDRDALTGYLAATDRPLSTQEASWMLLATHELIDRPGTGAGGGGFTLNGAPLTGPLVRLLAPGDGPAVLGNDSGRPETLTVTSFGVPEMPGPAGGNGYAISRRHYTLEGDPVTLDAVPQGTRIVTVLEVTPFSEDRARLMVADPIPAGFEIDNPNLLRAGDIRALDWLGTTAEVRHSEARQDRFLAAIDWGSADPFRLAYILRATAPGSYRAPAASVEDMYRPDRRAWSETSRASVTP</sequence>
<dbReference type="InterPro" id="IPR003609">
    <property type="entry name" value="Pan_app"/>
</dbReference>
<dbReference type="InterPro" id="IPR011625">
    <property type="entry name" value="A2M_N_BRD"/>
</dbReference>
<protein>
    <submittedName>
        <fullName evidence="9">Alpha-2-macroglobulin family protein</fullName>
    </submittedName>
</protein>
<dbReference type="InterPro" id="IPR008930">
    <property type="entry name" value="Terpenoid_cyclase/PrenylTrfase"/>
</dbReference>
<dbReference type="SMART" id="SM01360">
    <property type="entry name" value="A2M"/>
    <property type="match status" value="1"/>
</dbReference>
<dbReference type="PANTHER" id="PTHR40094:SF1">
    <property type="entry name" value="UBIQUITIN DOMAIN-CONTAINING PROTEIN"/>
    <property type="match status" value="1"/>
</dbReference>
<evidence type="ECO:0000256" key="5">
    <source>
        <dbReference type="SAM" id="MobiDB-lite"/>
    </source>
</evidence>
<dbReference type="EMBL" id="JAESJJ010000004">
    <property type="protein sequence ID" value="MBL3608171.1"/>
    <property type="molecule type" value="Genomic_DNA"/>
</dbReference>
<dbReference type="Gene3D" id="1.50.10.20">
    <property type="match status" value="1"/>
</dbReference>
<comment type="similarity">
    <text evidence="1">Belongs to the protease inhibitor I39 (alpha-2-macroglobulin) family. Bacterial alpha-2-macroglobulin subfamily.</text>
</comment>
<dbReference type="InterPro" id="IPR002890">
    <property type="entry name" value="MG2"/>
</dbReference>
<dbReference type="InterPro" id="IPR041462">
    <property type="entry name" value="Bact_A2M_MG6"/>
</dbReference>
<dbReference type="SUPFAM" id="SSF48239">
    <property type="entry name" value="Terpenoid cyclases/Protein prenyltransferases"/>
    <property type="match status" value="1"/>
</dbReference>
<evidence type="ECO:0000256" key="2">
    <source>
        <dbReference type="ARBA" id="ARBA00022729"/>
    </source>
</evidence>